<evidence type="ECO:0000313" key="3">
    <source>
        <dbReference type="EMBL" id="RHA90539.1"/>
    </source>
</evidence>
<keyword evidence="2" id="KW-1133">Transmembrane helix</keyword>
<dbReference type="AlphaFoldDB" id="A0A3R6DSW3"/>
<name>A0A3R6DSW3_9FIRM</name>
<organism evidence="3 4">
    <name type="scientific">Roseburia inulinivorans</name>
    <dbReference type="NCBI Taxonomy" id="360807"/>
    <lineage>
        <taxon>Bacteria</taxon>
        <taxon>Bacillati</taxon>
        <taxon>Bacillota</taxon>
        <taxon>Clostridia</taxon>
        <taxon>Lachnospirales</taxon>
        <taxon>Lachnospiraceae</taxon>
        <taxon>Roseburia</taxon>
    </lineage>
</organism>
<dbReference type="InterPro" id="IPR006059">
    <property type="entry name" value="SBP"/>
</dbReference>
<sequence>MWSCNHKRKIKKKGHENKMKNAKIKNRQKLSMLVVTMVLVLLMTLIAGMFTGCGKNADGSTDGTESNSTGCNGSTGSGKGRFIESKVALPEEINSILQFKALSDGTLEVVGQDADYGIYVAKSSDGGGSWETTPLEDISYSNVAVAEDGTVAFLDYTENGLCPVTIVDADGSTHTFSIEMPAEDAFVSVAAFDSNKQLIVRDTEGGLYGIDCTDGSKTVTFEIDEDTYIPYFDVVGTNCYIVTSDKVLCYDTTTGKETDELTALTEQICSDDNLVYRNTDTGLPVTFAKAENDNSIIFADYKGIFHYTTGGAVVEELVQGEQTALSNSGAIFYGVYMQDETHLFVAGNNGMEGALYSYTYDADASANLNQELNIYALQDSDTLRQVVNIFRQEYADIYVNLEIGMTDDNGVTLEDALKTLSTDILAGNGPDVLILDGMPVDSYVEKGILTDISDVVDEVKASDGLVDSIVKDSTKDGKIYAIPTRFLVSFITSDQQTVDAGKSMQALADRIETLAKDKSTTYVVQQKMAEELLLDFYNVDSQNWVKEDGSLDETKVSDYLTQVKRIYDVDDHRDIESYGNFFESGMCDGYRYGTLDSMDLFAETCKVEFGTIADVEDFQLMLSAGTTDGAVYGVLSNGGTSSYVPFLQAGVVSGGNEDAGKAFVKTLLGKEAGASSNGIPVNEAALKDQINALMGRTETSMAFNRDGSDKIYTIEYRSMTQEEADAILAQLEAVEQSALTDRTIQNLVIEQGTSYVKGEKNLEETVNEITKKVNLYLAEQQ</sequence>
<feature type="transmembrane region" description="Helical" evidence="2">
    <location>
        <begin position="30"/>
        <end position="50"/>
    </location>
</feature>
<dbReference type="SUPFAM" id="SSF53850">
    <property type="entry name" value="Periplasmic binding protein-like II"/>
    <property type="match status" value="1"/>
</dbReference>
<feature type="region of interest" description="Disordered" evidence="1">
    <location>
        <begin position="1"/>
        <end position="22"/>
    </location>
</feature>
<dbReference type="Proteomes" id="UP000283492">
    <property type="component" value="Unassembled WGS sequence"/>
</dbReference>
<keyword evidence="2" id="KW-0812">Transmembrane</keyword>
<dbReference type="Gene3D" id="2.130.10.10">
    <property type="entry name" value="YVTN repeat-like/Quinoprotein amine dehydrogenase"/>
    <property type="match status" value="1"/>
</dbReference>
<accession>A0A3R6DSW3</accession>
<dbReference type="Pfam" id="PF01547">
    <property type="entry name" value="SBP_bac_1"/>
    <property type="match status" value="1"/>
</dbReference>
<reference evidence="3 4" key="1">
    <citation type="submission" date="2018-08" db="EMBL/GenBank/DDBJ databases">
        <title>A genome reference for cultivated species of the human gut microbiota.</title>
        <authorList>
            <person name="Zou Y."/>
            <person name="Xue W."/>
            <person name="Luo G."/>
        </authorList>
    </citation>
    <scope>NUCLEOTIDE SEQUENCE [LARGE SCALE GENOMIC DNA]</scope>
    <source>
        <strain evidence="3 4">AM42-1AC</strain>
    </source>
</reference>
<keyword evidence="2" id="KW-0472">Membrane</keyword>
<proteinExistence type="predicted"/>
<evidence type="ECO:0000256" key="1">
    <source>
        <dbReference type="SAM" id="MobiDB-lite"/>
    </source>
</evidence>
<dbReference type="EMBL" id="QSFX01000005">
    <property type="protein sequence ID" value="RHA90539.1"/>
    <property type="molecule type" value="Genomic_DNA"/>
</dbReference>
<evidence type="ECO:0000256" key="2">
    <source>
        <dbReference type="SAM" id="Phobius"/>
    </source>
</evidence>
<dbReference type="SUPFAM" id="SSF63829">
    <property type="entry name" value="Calcium-dependent phosphotriesterase"/>
    <property type="match status" value="1"/>
</dbReference>
<evidence type="ECO:0000313" key="4">
    <source>
        <dbReference type="Proteomes" id="UP000283492"/>
    </source>
</evidence>
<protein>
    <submittedName>
        <fullName evidence="3">Extracellular solute-binding protein</fullName>
    </submittedName>
</protein>
<dbReference type="InterPro" id="IPR015943">
    <property type="entry name" value="WD40/YVTN_repeat-like_dom_sf"/>
</dbReference>
<comment type="caution">
    <text evidence="3">The sequence shown here is derived from an EMBL/GenBank/DDBJ whole genome shotgun (WGS) entry which is preliminary data.</text>
</comment>
<gene>
    <name evidence="3" type="ORF">DW914_04880</name>
</gene>
<dbReference type="Gene3D" id="3.40.190.10">
    <property type="entry name" value="Periplasmic binding protein-like II"/>
    <property type="match status" value="1"/>
</dbReference>